<evidence type="ECO:0000313" key="3">
    <source>
        <dbReference type="Proteomes" id="UP000011680"/>
    </source>
</evidence>
<evidence type="ECO:0000313" key="2">
    <source>
        <dbReference type="EMBL" id="EMA48234.1"/>
    </source>
</evidence>
<dbReference type="InterPro" id="IPR011330">
    <property type="entry name" value="Glyco_hydro/deAcase_b/a-brl"/>
</dbReference>
<sequence length="269" mass="31444">MSTTTRNASITLDLENDWYFEEDGYDHLTFEYIDEYIQLINNLDLPVTIFVVGKTLERFPEAIEKLQQETDSEFFLHSYQHDIEKRYDFEEELTHGKRAFRSFFGTDPVGYRAPQGNIEQNELQLLEREGFKFDSSRFPSYRPGIYNNLDIPLQPYRPAGATEMIELPIAAVPRFRIPITQSYLKLLGRPYLKYIEHASLPETLVFDSHLQDFYRTASHGNLEQPLRSIHNRNLDRSTAIFRQFVSSLRGKGYSFVKLSDVYEAARNSA</sequence>
<protein>
    <submittedName>
        <fullName evidence="2">Polysaccharide deacetylase</fullName>
    </submittedName>
</protein>
<dbReference type="OrthoDB" id="10436at2157"/>
<feature type="domain" description="NodB homology" evidence="1">
    <location>
        <begin position="30"/>
        <end position="132"/>
    </location>
</feature>
<accession>M0MTY9</accession>
<dbReference type="PANTHER" id="PTHR47561:SF1">
    <property type="entry name" value="POLYSACCHARIDE DEACETYLASE FAMILY PROTEIN (AFU_ORTHOLOGUE AFUA_6G05030)"/>
    <property type="match status" value="1"/>
</dbReference>
<dbReference type="AlphaFoldDB" id="M0MTY9"/>
<reference evidence="2 3" key="1">
    <citation type="journal article" date="2014" name="PLoS Genet.">
        <title>Phylogenetically driven sequencing of extremely halophilic archaea reveals strategies for static and dynamic osmo-response.</title>
        <authorList>
            <person name="Becker E.A."/>
            <person name="Seitzer P.M."/>
            <person name="Tritt A."/>
            <person name="Larsen D."/>
            <person name="Krusor M."/>
            <person name="Yao A.I."/>
            <person name="Wu D."/>
            <person name="Madern D."/>
            <person name="Eisen J.A."/>
            <person name="Darling A.E."/>
            <person name="Facciotti M.T."/>
        </authorList>
    </citation>
    <scope>NUCLEOTIDE SEQUENCE [LARGE SCALE GENOMIC DNA]</scope>
    <source>
        <strain evidence="2 3">JCM 13552</strain>
    </source>
</reference>
<dbReference type="SUPFAM" id="SSF88713">
    <property type="entry name" value="Glycoside hydrolase/deacetylase"/>
    <property type="match status" value="1"/>
</dbReference>
<keyword evidence="3" id="KW-1185">Reference proteome</keyword>
<dbReference type="PANTHER" id="PTHR47561">
    <property type="entry name" value="POLYSACCHARIDE DEACETYLASE FAMILY PROTEIN (AFU_ORTHOLOGUE AFUA_6G05030)"/>
    <property type="match status" value="1"/>
</dbReference>
<dbReference type="GO" id="GO:0016810">
    <property type="term" value="F:hydrolase activity, acting on carbon-nitrogen (but not peptide) bonds"/>
    <property type="evidence" value="ECO:0007669"/>
    <property type="project" value="InterPro"/>
</dbReference>
<dbReference type="Proteomes" id="UP000011680">
    <property type="component" value="Unassembled WGS sequence"/>
</dbReference>
<gene>
    <name evidence="2" type="ORF">C451_20607</name>
</gene>
<organism evidence="2 3">
    <name type="scientific">Halococcus thailandensis JCM 13552</name>
    <dbReference type="NCBI Taxonomy" id="1227457"/>
    <lineage>
        <taxon>Archaea</taxon>
        <taxon>Methanobacteriati</taxon>
        <taxon>Methanobacteriota</taxon>
        <taxon>Stenosarchaea group</taxon>
        <taxon>Halobacteria</taxon>
        <taxon>Halobacteriales</taxon>
        <taxon>Halococcaceae</taxon>
        <taxon>Halococcus</taxon>
    </lineage>
</organism>
<dbReference type="eggNOG" id="arCOG02876">
    <property type="taxonomic scope" value="Archaea"/>
</dbReference>
<proteinExistence type="predicted"/>
<dbReference type="InterPro" id="IPR002509">
    <property type="entry name" value="NODB_dom"/>
</dbReference>
<dbReference type="EMBL" id="AOMF01000195">
    <property type="protein sequence ID" value="EMA48234.1"/>
    <property type="molecule type" value="Genomic_DNA"/>
</dbReference>
<name>M0MTY9_9EURY</name>
<evidence type="ECO:0000259" key="1">
    <source>
        <dbReference type="Pfam" id="PF01522"/>
    </source>
</evidence>
<dbReference type="GO" id="GO:0005975">
    <property type="term" value="P:carbohydrate metabolic process"/>
    <property type="evidence" value="ECO:0007669"/>
    <property type="project" value="InterPro"/>
</dbReference>
<dbReference type="STRING" id="1227457.C451_20607"/>
<dbReference type="Pfam" id="PF01522">
    <property type="entry name" value="Polysacc_deac_1"/>
    <property type="match status" value="1"/>
</dbReference>
<dbReference type="RefSeq" id="WP_007743646.1">
    <property type="nucleotide sequence ID" value="NZ_AOMF01000195.1"/>
</dbReference>
<comment type="caution">
    <text evidence="2">The sequence shown here is derived from an EMBL/GenBank/DDBJ whole genome shotgun (WGS) entry which is preliminary data.</text>
</comment>
<dbReference type="Gene3D" id="3.20.20.370">
    <property type="entry name" value="Glycoside hydrolase/deacetylase"/>
    <property type="match status" value="1"/>
</dbReference>